<dbReference type="PATRIC" id="fig|1246995.3.peg.1298"/>
<dbReference type="eggNOG" id="COG3774">
    <property type="taxonomic scope" value="Bacteria"/>
</dbReference>
<dbReference type="Proteomes" id="UP000017746">
    <property type="component" value="Chromosome"/>
</dbReference>
<dbReference type="eggNOG" id="COG3071">
    <property type="taxonomic scope" value="Bacteria"/>
</dbReference>
<organism evidence="2 3">
    <name type="scientific">Actinoplanes friuliensis DSM 7358</name>
    <dbReference type="NCBI Taxonomy" id="1246995"/>
    <lineage>
        <taxon>Bacteria</taxon>
        <taxon>Bacillati</taxon>
        <taxon>Actinomycetota</taxon>
        <taxon>Actinomycetes</taxon>
        <taxon>Micromonosporales</taxon>
        <taxon>Micromonosporaceae</taxon>
        <taxon>Actinoplanes</taxon>
    </lineage>
</organism>
<dbReference type="HOGENOM" id="CLU_410309_0_0_11"/>
<evidence type="ECO:0000256" key="1">
    <source>
        <dbReference type="PROSITE-ProRule" id="PRU00339"/>
    </source>
</evidence>
<reference evidence="2 3" key="1">
    <citation type="journal article" date="2014" name="J. Biotechnol.">
        <title>Complete genome sequence of the actinobacterium Actinoplanes friuliensis HAG 010964, producer of the lipopeptide antibiotic friulimycin.</title>
        <authorList>
            <person name="Ruckert C."/>
            <person name="Szczepanowski R."/>
            <person name="Albersmeier A."/>
            <person name="Goesmann A."/>
            <person name="Fischer N."/>
            <person name="Steinkamper A."/>
            <person name="Puhler A."/>
            <person name="Biener R."/>
            <person name="Schwartz D."/>
            <person name="Kalinowski J."/>
        </authorList>
    </citation>
    <scope>NUCLEOTIDE SEQUENCE [LARGE SCALE GENOMIC DNA]</scope>
    <source>
        <strain evidence="2 3">DSM 7358</strain>
    </source>
</reference>
<dbReference type="RefSeq" id="WP_023359100.1">
    <property type="nucleotide sequence ID" value="NC_022657.1"/>
</dbReference>
<dbReference type="InterPro" id="IPR019734">
    <property type="entry name" value="TPR_rpt"/>
</dbReference>
<dbReference type="Gene3D" id="1.25.40.10">
    <property type="entry name" value="Tetratricopeptide repeat domain"/>
    <property type="match status" value="1"/>
</dbReference>
<proteinExistence type="predicted"/>
<evidence type="ECO:0000313" key="3">
    <source>
        <dbReference type="Proteomes" id="UP000017746"/>
    </source>
</evidence>
<keyword evidence="1" id="KW-0802">TPR repeat</keyword>
<dbReference type="STRING" id="1246995.AFR_06400"/>
<dbReference type="Gene3D" id="2.60.120.260">
    <property type="entry name" value="Galactose-binding domain-like"/>
    <property type="match status" value="1"/>
</dbReference>
<feature type="repeat" description="TPR" evidence="1">
    <location>
        <begin position="321"/>
        <end position="354"/>
    </location>
</feature>
<dbReference type="KEGG" id="afs:AFR_06400"/>
<dbReference type="Gene3D" id="3.90.550.20">
    <property type="match status" value="1"/>
</dbReference>
<dbReference type="SUPFAM" id="SSF53448">
    <property type="entry name" value="Nucleotide-diphospho-sugar transferases"/>
    <property type="match status" value="1"/>
</dbReference>
<dbReference type="SUPFAM" id="SSF48452">
    <property type="entry name" value="TPR-like"/>
    <property type="match status" value="1"/>
</dbReference>
<accession>U5VRW4</accession>
<sequence length="669" mass="74215">MRPNTSGLRRRLTQAATGNLRLPASRAARLVAGPAPVVNLAPNPSFRSAQADGTFDQPLDAGGVYVHFHSAARSAPVPGLGVTGALVTGSGTNNDSHIAPGGRDESQDFRLGLRAGGTYTASVSVFLTEPLTGAINPYALRIIPGCVRGGTANFHLTASPPARNEYGDHRISVTFTLPENATAAWVRLLAGMSQGHGQVYWHSFSLTEGEQHVTYFDGDTEDDNFFTYEWLGEPGASASRRTLRAYQEILTRTDRQGVADEAARLSRAGEAAEADLLVAALAGELDPISRLTTARRLRDRDEIPQARQTLRKMIKAGDEHGDAAFELGRLHERKHDWAGAEQLYRDAVEKKPGDSERFYRLAYTLDKLKRRDESKQTSRQGLAVDGELPFDGPAVLDLDVKCFGARREIGIFLSEHLDQIRTQARQRLDRPARTALEMPIFVYWAQGFESAPALVKRCVAELRANNPQAQVHELSDTNLGYYVDMPVDLVTALGDNKTNFSDLVRLALLEKFGGIWVDATVYAPKALSEPVGAALGDGDFFAFNYHGPYISNWFLAARPGSYVAHLWRAAMYLWWEKRGELIEYFLAHHIFEMLYHLDADFAAEWDKGNRVSTRPAHALQVAMLQPYEPESFERLLTGSFAHKLRYKYQPQQVMSDSNLAHLVRGDHRI</sequence>
<evidence type="ECO:0000313" key="2">
    <source>
        <dbReference type="EMBL" id="AGZ39569.1"/>
    </source>
</evidence>
<dbReference type="EMBL" id="CP006272">
    <property type="protein sequence ID" value="AGZ39569.1"/>
    <property type="molecule type" value="Genomic_DNA"/>
</dbReference>
<gene>
    <name evidence="2" type="ORF">AFR_06400</name>
</gene>
<keyword evidence="3" id="KW-1185">Reference proteome</keyword>
<dbReference type="AlphaFoldDB" id="U5VRW4"/>
<dbReference type="Pfam" id="PF05704">
    <property type="entry name" value="Caps_synth"/>
    <property type="match status" value="1"/>
</dbReference>
<name>U5VRW4_9ACTN</name>
<dbReference type="GO" id="GO:0016757">
    <property type="term" value="F:glycosyltransferase activity"/>
    <property type="evidence" value="ECO:0007669"/>
    <property type="project" value="InterPro"/>
</dbReference>
<dbReference type="OrthoDB" id="9802881at2"/>
<dbReference type="InterPro" id="IPR008441">
    <property type="entry name" value="AfumC-like_glycosyl_Trfase"/>
</dbReference>
<dbReference type="PROSITE" id="PS50005">
    <property type="entry name" value="TPR"/>
    <property type="match status" value="1"/>
</dbReference>
<dbReference type="InterPro" id="IPR029044">
    <property type="entry name" value="Nucleotide-diphossugar_trans"/>
</dbReference>
<protein>
    <submittedName>
        <fullName evidence="2">Putative capsular polysaccharide synthesis protein</fullName>
    </submittedName>
</protein>
<dbReference type="InterPro" id="IPR011990">
    <property type="entry name" value="TPR-like_helical_dom_sf"/>
</dbReference>